<feature type="transmembrane region" description="Helical" evidence="1">
    <location>
        <begin position="416"/>
        <end position="434"/>
    </location>
</feature>
<feature type="transmembrane region" description="Helical" evidence="1">
    <location>
        <begin position="257"/>
        <end position="276"/>
    </location>
</feature>
<gene>
    <name evidence="3" type="ORF">SAMN04487940_12457</name>
</gene>
<evidence type="ECO:0000256" key="1">
    <source>
        <dbReference type="SAM" id="Phobius"/>
    </source>
</evidence>
<feature type="transmembrane region" description="Helical" evidence="1">
    <location>
        <begin position="204"/>
        <end position="225"/>
    </location>
</feature>
<dbReference type="PANTHER" id="PTHR35342:SF5">
    <property type="entry name" value="TRICARBOXYLIC TRANSPORT PROTEIN"/>
    <property type="match status" value="1"/>
</dbReference>
<name>A0A975ZQM1_9RHOB</name>
<dbReference type="InterPro" id="IPR002823">
    <property type="entry name" value="DUF112_TM"/>
</dbReference>
<dbReference type="EMBL" id="FNYY01000024">
    <property type="protein sequence ID" value="SEK07471.1"/>
    <property type="molecule type" value="Genomic_DNA"/>
</dbReference>
<feature type="transmembrane region" description="Helical" evidence="1">
    <location>
        <begin position="117"/>
        <end position="140"/>
    </location>
</feature>
<dbReference type="Pfam" id="PF01970">
    <property type="entry name" value="TctA"/>
    <property type="match status" value="1"/>
</dbReference>
<dbReference type="Proteomes" id="UP000182932">
    <property type="component" value="Unassembled WGS sequence"/>
</dbReference>
<feature type="domain" description="DUF112" evidence="2">
    <location>
        <begin position="26"/>
        <end position="445"/>
    </location>
</feature>
<sequence>MEELTVIFNAFASGMGIVFTPNVFGAMMIGIVAGMVVGLIPGLGGLVAHILLIPFALQMGDPLAAIAMLLGVYAVTVQTDSIPAVLLGVPGTAAALATSLDGYPMSKRGEAGRALSASYFGSIFGTLVATVIFILFLPLLRALVNSFSSPEFFMMVVLGLVMAASLSGRSQSRGLMMAGLGLILSTVGQAPGTGDPRFIGPFLYLWEGLPIIPILLGLFGVPEIIDLAARNRSIAESKPVEKIAGLWDGMMDCVRNWWLVFRCSVIGVVTGFIPGLGGNVAEWMCYASAVSGDKNPEHEYGKGNVRGIIAPETGTAAHLPGAIIPTVAFGVPGNPPMAVLLGIFVVLGVRPGRDMLTYKLDETFMMVNVVTVANIIAAVLCLVFQRYLVRLCFVRATLLVPFILAAMVMGASFSNLSLGDIGFFAAAGMAGYIFKHMDWPRVPMVMGLILGGIAEPYFFAAWDRYGLTWLYERPIVLILEMMILFMLFSKPIRRLLLDRYGREAKAND</sequence>
<feature type="transmembrane region" description="Helical" evidence="1">
    <location>
        <begin position="364"/>
        <end position="384"/>
    </location>
</feature>
<feature type="transmembrane region" description="Helical" evidence="1">
    <location>
        <begin position="391"/>
        <end position="410"/>
    </location>
</feature>
<feature type="transmembrane region" description="Helical" evidence="1">
    <location>
        <begin position="63"/>
        <end position="96"/>
    </location>
</feature>
<organism evidence="3 4">
    <name type="scientific">Marinovum algicola</name>
    <dbReference type="NCBI Taxonomy" id="42444"/>
    <lineage>
        <taxon>Bacteria</taxon>
        <taxon>Pseudomonadati</taxon>
        <taxon>Pseudomonadota</taxon>
        <taxon>Alphaproteobacteria</taxon>
        <taxon>Rhodobacterales</taxon>
        <taxon>Roseobacteraceae</taxon>
        <taxon>Marinovum</taxon>
    </lineage>
</organism>
<reference evidence="3 4" key="1">
    <citation type="submission" date="2016-10" db="EMBL/GenBank/DDBJ databases">
        <authorList>
            <person name="Varghese N."/>
            <person name="Submissions S."/>
        </authorList>
    </citation>
    <scope>NUCLEOTIDE SEQUENCE [LARGE SCALE GENOMIC DNA]</scope>
    <source>
        <strain evidence="3 4">FF3</strain>
    </source>
</reference>
<feature type="transmembrane region" description="Helical" evidence="1">
    <location>
        <begin position="31"/>
        <end position="57"/>
    </location>
</feature>
<dbReference type="GeneID" id="80820674"/>
<keyword evidence="4" id="KW-1185">Reference proteome</keyword>
<feature type="transmembrane region" description="Helical" evidence="1">
    <location>
        <begin position="441"/>
        <end position="462"/>
    </location>
</feature>
<dbReference type="RefSeq" id="WP_048534778.1">
    <property type="nucleotide sequence ID" value="NZ_CATLQZ010000033.1"/>
</dbReference>
<keyword evidence="1" id="KW-0812">Transmembrane</keyword>
<feature type="transmembrane region" description="Helical" evidence="1">
    <location>
        <begin position="474"/>
        <end position="492"/>
    </location>
</feature>
<accession>A0A975ZQM1</accession>
<evidence type="ECO:0000259" key="2">
    <source>
        <dbReference type="Pfam" id="PF01970"/>
    </source>
</evidence>
<feature type="transmembrane region" description="Helical" evidence="1">
    <location>
        <begin position="152"/>
        <end position="168"/>
    </location>
</feature>
<evidence type="ECO:0000313" key="3">
    <source>
        <dbReference type="EMBL" id="SEK07471.1"/>
    </source>
</evidence>
<feature type="transmembrane region" description="Helical" evidence="1">
    <location>
        <begin position="6"/>
        <end position="24"/>
    </location>
</feature>
<keyword evidence="1" id="KW-0472">Membrane</keyword>
<comment type="caution">
    <text evidence="3">The sequence shown here is derived from an EMBL/GenBank/DDBJ whole genome shotgun (WGS) entry which is preliminary data.</text>
</comment>
<protein>
    <submittedName>
        <fullName evidence="3">TctA family transporter</fullName>
    </submittedName>
</protein>
<keyword evidence="1" id="KW-1133">Transmembrane helix</keyword>
<evidence type="ECO:0000313" key="4">
    <source>
        <dbReference type="Proteomes" id="UP000182932"/>
    </source>
</evidence>
<dbReference type="AlphaFoldDB" id="A0A975ZQM1"/>
<dbReference type="PANTHER" id="PTHR35342">
    <property type="entry name" value="TRICARBOXYLIC TRANSPORT PROTEIN"/>
    <property type="match status" value="1"/>
</dbReference>
<proteinExistence type="predicted"/>